<gene>
    <name evidence="1" type="ORF">GOMPHAMPRED_004307</name>
</gene>
<dbReference type="Proteomes" id="UP000664169">
    <property type="component" value="Unassembled WGS sequence"/>
</dbReference>
<evidence type="ECO:0000313" key="2">
    <source>
        <dbReference type="Proteomes" id="UP000664169"/>
    </source>
</evidence>
<sequence length="394" mass="45625">MAAACIQSLPPEILELILDHVEEYPPSYFGFCIQPSLNLISSKYQHPPLKSFSRVSRAFRRMAIPRLFQCTLHLVTIEARNQELENEWQSLSGWPRKFWEFVTFLEEMQLGHVVRSFTLAIKEHPELDGEGDLEYLPREAAEYQHRWIHLFSHAAPFLSRVTIVAPPELLGILSGMPLESLSDVIHVPYQILSLWIHPFLGHRHVIRAEEFSSDQWPLLTARPWTHLSLNEGSFMRKIDTQERGELEQYKFISSELCALQREHNVFPRIWSVSYTAVYPPLAHLRKVKRLIGALPRLAEFQFTIRQLATLLPDPYTPEQPEPEVTNALWRDIYPDLMNVSSQADELAQELNVEKCLEYLKLVLCVDRMAFDGYYKALDASMNGCLWQTVVDEAA</sequence>
<evidence type="ECO:0000313" key="1">
    <source>
        <dbReference type="EMBL" id="CAF9927072.1"/>
    </source>
</evidence>
<reference evidence="1" key="1">
    <citation type="submission" date="2021-03" db="EMBL/GenBank/DDBJ databases">
        <authorList>
            <person name="Tagirdzhanova G."/>
        </authorList>
    </citation>
    <scope>NUCLEOTIDE SEQUENCE</scope>
</reference>
<organism evidence="1 2">
    <name type="scientific">Gomphillus americanus</name>
    <dbReference type="NCBI Taxonomy" id="1940652"/>
    <lineage>
        <taxon>Eukaryota</taxon>
        <taxon>Fungi</taxon>
        <taxon>Dikarya</taxon>
        <taxon>Ascomycota</taxon>
        <taxon>Pezizomycotina</taxon>
        <taxon>Lecanoromycetes</taxon>
        <taxon>OSLEUM clade</taxon>
        <taxon>Ostropomycetidae</taxon>
        <taxon>Ostropales</taxon>
        <taxon>Graphidaceae</taxon>
        <taxon>Gomphilloideae</taxon>
        <taxon>Gomphillus</taxon>
    </lineage>
</organism>
<keyword evidence="2" id="KW-1185">Reference proteome</keyword>
<comment type="caution">
    <text evidence="1">The sequence shown here is derived from an EMBL/GenBank/DDBJ whole genome shotgun (WGS) entry which is preliminary data.</text>
</comment>
<accession>A0A8H3FL45</accession>
<name>A0A8H3FL45_9LECA</name>
<proteinExistence type="predicted"/>
<dbReference type="EMBL" id="CAJPDQ010000026">
    <property type="protein sequence ID" value="CAF9927072.1"/>
    <property type="molecule type" value="Genomic_DNA"/>
</dbReference>
<dbReference type="OrthoDB" id="5296720at2759"/>
<protein>
    <submittedName>
        <fullName evidence="1">Uncharacterized protein</fullName>
    </submittedName>
</protein>
<dbReference type="AlphaFoldDB" id="A0A8H3FL45"/>